<comment type="caution">
    <text evidence="3">The sequence shown here is derived from an EMBL/GenBank/DDBJ whole genome shotgun (WGS) entry which is preliminary data.</text>
</comment>
<dbReference type="Proteomes" id="UP000467841">
    <property type="component" value="Unassembled WGS sequence"/>
</dbReference>
<dbReference type="EMBL" id="CACVBM020000532">
    <property type="protein sequence ID" value="CAA7020259.1"/>
    <property type="molecule type" value="Genomic_DNA"/>
</dbReference>
<dbReference type="OrthoDB" id="1111607at2759"/>
<dbReference type="InterPro" id="IPR058352">
    <property type="entry name" value="DUF8039"/>
</dbReference>
<feature type="region of interest" description="Disordered" evidence="1">
    <location>
        <begin position="472"/>
        <end position="567"/>
    </location>
</feature>
<feature type="compositionally biased region" description="Basic and acidic residues" evidence="1">
    <location>
        <begin position="56"/>
        <end position="70"/>
    </location>
</feature>
<feature type="compositionally biased region" description="Basic residues" evidence="1">
    <location>
        <begin position="514"/>
        <end position="529"/>
    </location>
</feature>
<keyword evidence="4" id="KW-1185">Reference proteome</keyword>
<dbReference type="Pfam" id="PF26133">
    <property type="entry name" value="DUF8039"/>
    <property type="match status" value="1"/>
</dbReference>
<sequence>MGKKPKGTKKRKNQVENSEPEFVCSIPAEAEEGFPDDTLLQDIAIDEAQGTEIGSESEKEQSEHEAEKEPTAIPEVAEESAPPQLKKHRGPTKMKDIARDSNAKLRVEFTDFGEPYGEGSVKLSSYLGPLVREHVPVLIDDWRKIGEDRKTVLWKSVKQKANEFIQSETPMSSSSNSKEDCLAQILGPHNPGRLMAMGRGMSMSKLACFQAKSKYVTEMQQTQVQLQQQDNELQETLARMNNHRPENEVGENSAAKTVNQRKQTKCILFDWCGSEYKVAEARIVSSDHMDFVKNVPLGPNSVKVAVDTVIRGDAFLWRPALNMYTISQAVGETIAWPQNCVVSLAEELDLEDIPPKSPSTTSVNKCKLLHWLTDDDEPVAEGCWQSRDPKALVNGLPLGPKAIKKRSYTKRVKTVQTALSRISAQPRRPAGRETIVSRSAKVIRPTEVSAKVPNHRPITQHDPGNIVPRSAKLQASRHAAHDHAARAGNKASRPRNLFAYHGRCIRPSRERTSHVRPRNHRPNLIRRPRRPTESIRPRPFRLGPRPDCPADRPDRPSQRRGRPEARFEAQISYFQARLNPKPPQKT</sequence>
<reference evidence="3" key="1">
    <citation type="submission" date="2020-01" db="EMBL/GenBank/DDBJ databases">
        <authorList>
            <person name="Mishra B."/>
        </authorList>
    </citation>
    <scope>NUCLEOTIDE SEQUENCE [LARGE SCALE GENOMIC DNA]</scope>
</reference>
<feature type="domain" description="DUF8039" evidence="2">
    <location>
        <begin position="262"/>
        <end position="342"/>
    </location>
</feature>
<name>A0A6D2HVH3_9BRAS</name>
<evidence type="ECO:0000259" key="2">
    <source>
        <dbReference type="Pfam" id="PF26133"/>
    </source>
</evidence>
<proteinExistence type="predicted"/>
<organism evidence="3 4">
    <name type="scientific">Microthlaspi erraticum</name>
    <dbReference type="NCBI Taxonomy" id="1685480"/>
    <lineage>
        <taxon>Eukaryota</taxon>
        <taxon>Viridiplantae</taxon>
        <taxon>Streptophyta</taxon>
        <taxon>Embryophyta</taxon>
        <taxon>Tracheophyta</taxon>
        <taxon>Spermatophyta</taxon>
        <taxon>Magnoliopsida</taxon>
        <taxon>eudicotyledons</taxon>
        <taxon>Gunneridae</taxon>
        <taxon>Pentapetalae</taxon>
        <taxon>rosids</taxon>
        <taxon>malvids</taxon>
        <taxon>Brassicales</taxon>
        <taxon>Brassicaceae</taxon>
        <taxon>Coluteocarpeae</taxon>
        <taxon>Microthlaspi</taxon>
    </lineage>
</organism>
<feature type="compositionally biased region" description="Basic residues" evidence="1">
    <location>
        <begin position="1"/>
        <end position="12"/>
    </location>
</feature>
<feature type="compositionally biased region" description="Basic and acidic residues" evidence="1">
    <location>
        <begin position="548"/>
        <end position="567"/>
    </location>
</feature>
<accession>A0A6D2HVH3</accession>
<evidence type="ECO:0000313" key="3">
    <source>
        <dbReference type="EMBL" id="CAA7020259.1"/>
    </source>
</evidence>
<dbReference type="PANTHER" id="PTHR33018:SF34">
    <property type="entry name" value="OS02G0472350 PROTEIN"/>
    <property type="match status" value="1"/>
</dbReference>
<gene>
    <name evidence="3" type="ORF">MERR_LOCUS7494</name>
</gene>
<dbReference type="AlphaFoldDB" id="A0A6D2HVH3"/>
<dbReference type="PANTHER" id="PTHR33018">
    <property type="entry name" value="OS10G0338966 PROTEIN-RELATED"/>
    <property type="match status" value="1"/>
</dbReference>
<feature type="region of interest" description="Disordered" evidence="1">
    <location>
        <begin position="1"/>
        <end position="98"/>
    </location>
</feature>
<protein>
    <recommendedName>
        <fullName evidence="2">DUF8039 domain-containing protein</fullName>
    </recommendedName>
</protein>
<evidence type="ECO:0000313" key="4">
    <source>
        <dbReference type="Proteomes" id="UP000467841"/>
    </source>
</evidence>
<evidence type="ECO:0000256" key="1">
    <source>
        <dbReference type="SAM" id="MobiDB-lite"/>
    </source>
</evidence>